<dbReference type="RefSeq" id="WP_107014569.1">
    <property type="nucleotide sequence ID" value="NZ_KZ679038.1"/>
</dbReference>
<dbReference type="InterPro" id="IPR005031">
    <property type="entry name" value="COQ10_START"/>
</dbReference>
<sequence length="200" mass="21649">MFSVEETIEVAVPVSAAYNQWTQFKSFPRFMTVVKKVEQVRPALLSWTLGVGPVHREFQAEIVEQEPDSHLTWQSLERHFVHQGEVLFRPTATGDTAAGTTGGTAAGTAGGVADGTTGGAKDRTTVTVRIEVDSPGATALLGGLPELVGRVVQRELRHFKAYIEGLGAESGAWRGTIRGGRVRPEDPKPQRSRVPHWPVG</sequence>
<dbReference type="InterPro" id="IPR047137">
    <property type="entry name" value="ORF3"/>
</dbReference>
<name>A0A2P8QEY2_9ACTN</name>
<comment type="caution">
    <text evidence="3">The sequence shown here is derived from an EMBL/GenBank/DDBJ whole genome shotgun (WGS) entry which is preliminary data.</text>
</comment>
<dbReference type="Gene3D" id="3.30.530.20">
    <property type="match status" value="1"/>
</dbReference>
<proteinExistence type="predicted"/>
<feature type="region of interest" description="Disordered" evidence="1">
    <location>
        <begin position="176"/>
        <end position="200"/>
    </location>
</feature>
<evidence type="ECO:0000313" key="4">
    <source>
        <dbReference type="Proteomes" id="UP000240429"/>
    </source>
</evidence>
<dbReference type="PANTHER" id="PTHR33824:SF7">
    <property type="entry name" value="POLYKETIDE CYCLASE_DEHYDRASE AND LIPID TRANSPORT SUPERFAMILY PROTEIN"/>
    <property type="match status" value="1"/>
</dbReference>
<evidence type="ECO:0000256" key="1">
    <source>
        <dbReference type="SAM" id="MobiDB-lite"/>
    </source>
</evidence>
<gene>
    <name evidence="3" type="ORF">C6Y14_01415</name>
</gene>
<evidence type="ECO:0000313" key="3">
    <source>
        <dbReference type="EMBL" id="PSM44813.1"/>
    </source>
</evidence>
<reference evidence="3 4" key="1">
    <citation type="submission" date="2018-03" db="EMBL/GenBank/DDBJ databases">
        <title>Streptomyces dioscori sp. nov., a novel endophytic actinobacterium isolated from bulbil of Dioscorea bulbifera L.</title>
        <authorList>
            <person name="Zhikuan W."/>
        </authorList>
    </citation>
    <scope>NUCLEOTIDE SEQUENCE [LARGE SCALE GENOMIC DNA]</scope>
    <source>
        <strain evidence="3 4">A217</strain>
    </source>
</reference>
<keyword evidence="4" id="KW-1185">Reference proteome</keyword>
<dbReference type="PANTHER" id="PTHR33824">
    <property type="entry name" value="POLYKETIDE CYCLASE/DEHYDRASE AND LIPID TRANSPORT SUPERFAMILY PROTEIN"/>
    <property type="match status" value="1"/>
</dbReference>
<feature type="compositionally biased region" description="Gly residues" evidence="1">
    <location>
        <begin position="100"/>
        <end position="118"/>
    </location>
</feature>
<evidence type="ECO:0000259" key="2">
    <source>
        <dbReference type="Pfam" id="PF03364"/>
    </source>
</evidence>
<dbReference type="Proteomes" id="UP000240429">
    <property type="component" value="Unassembled WGS sequence"/>
</dbReference>
<dbReference type="SUPFAM" id="SSF55961">
    <property type="entry name" value="Bet v1-like"/>
    <property type="match status" value="1"/>
</dbReference>
<organism evidence="3 4">
    <name type="scientific">Streptomyces dioscori</name>
    <dbReference type="NCBI Taxonomy" id="2109333"/>
    <lineage>
        <taxon>Bacteria</taxon>
        <taxon>Bacillati</taxon>
        <taxon>Actinomycetota</taxon>
        <taxon>Actinomycetes</taxon>
        <taxon>Kitasatosporales</taxon>
        <taxon>Streptomycetaceae</taxon>
        <taxon>Streptomyces</taxon>
        <taxon>Streptomyces aurantiacus group</taxon>
    </lineage>
</organism>
<dbReference type="InterPro" id="IPR023393">
    <property type="entry name" value="START-like_dom_sf"/>
</dbReference>
<dbReference type="OrthoDB" id="3695445at2"/>
<feature type="region of interest" description="Disordered" evidence="1">
    <location>
        <begin position="91"/>
        <end position="120"/>
    </location>
</feature>
<dbReference type="CDD" id="cd07817">
    <property type="entry name" value="SRPBCC_8"/>
    <property type="match status" value="1"/>
</dbReference>
<dbReference type="Pfam" id="PF03364">
    <property type="entry name" value="Polyketide_cyc"/>
    <property type="match status" value="1"/>
</dbReference>
<feature type="domain" description="Coenzyme Q-binding protein COQ10 START" evidence="2">
    <location>
        <begin position="10"/>
        <end position="159"/>
    </location>
</feature>
<dbReference type="AlphaFoldDB" id="A0A2P8QEY2"/>
<dbReference type="EMBL" id="PYBJ01000001">
    <property type="protein sequence ID" value="PSM44813.1"/>
    <property type="molecule type" value="Genomic_DNA"/>
</dbReference>
<accession>A0A2P8QEY2</accession>
<protein>
    <submittedName>
        <fullName evidence="3">Cyclase</fullName>
    </submittedName>
</protein>